<dbReference type="NCBIfam" id="TIGR04514">
    <property type="entry name" value="GWxTD_dom"/>
    <property type="match status" value="1"/>
</dbReference>
<proteinExistence type="predicted"/>
<organism evidence="3 4">
    <name type="scientific">Eiseniibacteriota bacterium</name>
    <dbReference type="NCBI Taxonomy" id="2212470"/>
    <lineage>
        <taxon>Bacteria</taxon>
        <taxon>Candidatus Eiseniibacteriota</taxon>
    </lineage>
</organism>
<feature type="domain" description="GWxTD" evidence="2">
    <location>
        <begin position="275"/>
        <end position="396"/>
    </location>
</feature>
<evidence type="ECO:0000313" key="4">
    <source>
        <dbReference type="Proteomes" id="UP000316609"/>
    </source>
</evidence>
<evidence type="ECO:0000259" key="2">
    <source>
        <dbReference type="Pfam" id="PF20094"/>
    </source>
</evidence>
<feature type="signal peptide" evidence="1">
    <location>
        <begin position="1"/>
        <end position="19"/>
    </location>
</feature>
<dbReference type="InterPro" id="IPR030959">
    <property type="entry name" value="GWxTD_dom"/>
</dbReference>
<dbReference type="EMBL" id="VBOY01000051">
    <property type="protein sequence ID" value="TMQ66957.1"/>
    <property type="molecule type" value="Genomic_DNA"/>
</dbReference>
<dbReference type="Proteomes" id="UP000316609">
    <property type="component" value="Unassembled WGS sequence"/>
</dbReference>
<accession>A0A538TTJ8</accession>
<gene>
    <name evidence="3" type="ORF">E6K78_05835</name>
</gene>
<feature type="chain" id="PRO_5022035769" evidence="1">
    <location>
        <begin position="20"/>
        <end position="420"/>
    </location>
</feature>
<evidence type="ECO:0000256" key="1">
    <source>
        <dbReference type="SAM" id="SignalP"/>
    </source>
</evidence>
<name>A0A538TTJ8_UNCEI</name>
<dbReference type="Pfam" id="PF20094">
    <property type="entry name" value="GWxTD_dom"/>
    <property type="match status" value="1"/>
</dbReference>
<keyword evidence="1" id="KW-0732">Signal</keyword>
<evidence type="ECO:0000313" key="3">
    <source>
        <dbReference type="EMBL" id="TMQ66957.1"/>
    </source>
</evidence>
<protein>
    <submittedName>
        <fullName evidence="3">GWxTD domain-containing protein</fullName>
    </submittedName>
</protein>
<sequence length="420" mass="47625">MSVLALCVGLLAAALSVPAAVRPDDLPPLRGDQAPAFSADPVMSLDPDGRPALGVTISIPFQELQWIRLPGPGNQIRFASRAEFTVVFEPARGGPLAGDVWERRLVVPSYAATRSPRADLVDHRSFALSPGRYDLRVTVRDLNAETQSVARQRIDVPDYAKVPVGFSDLELGVVDSAAAFRPVPTRVFGLEVQRLAARVALFDRRPGTWPRRYVFRYRIRDDVGQELVEGSTNADVARSSQPVIVRPSQTDLFLGGYVFEVELVDGKSRWRVERSFEVDESGPPRGREFERMLEPLSFIAEASEIERLRSVPVDQQTAAWEEFWRRRDPTPDTPHNEALVEFIRRVRYTERHFQGFGPGWRSDMGRIYIKFGPPDQVESRPGGPQSYPLEIWYYHDPYRRFIFEDREGFGRFALRLPAME</sequence>
<reference evidence="3 4" key="1">
    <citation type="journal article" date="2019" name="Nat. Microbiol.">
        <title>Mediterranean grassland soil C-N compound turnover is dependent on rainfall and depth, and is mediated by genomically divergent microorganisms.</title>
        <authorList>
            <person name="Diamond S."/>
            <person name="Andeer P.F."/>
            <person name="Li Z."/>
            <person name="Crits-Christoph A."/>
            <person name="Burstein D."/>
            <person name="Anantharaman K."/>
            <person name="Lane K.R."/>
            <person name="Thomas B.C."/>
            <person name="Pan C."/>
            <person name="Northen T.R."/>
            <person name="Banfield J.F."/>
        </authorList>
    </citation>
    <scope>NUCLEOTIDE SEQUENCE [LARGE SCALE GENOMIC DNA]</scope>
    <source>
        <strain evidence="3">WS_8</strain>
    </source>
</reference>
<comment type="caution">
    <text evidence="3">The sequence shown here is derived from an EMBL/GenBank/DDBJ whole genome shotgun (WGS) entry which is preliminary data.</text>
</comment>
<dbReference type="AlphaFoldDB" id="A0A538TTJ8"/>